<dbReference type="InterPro" id="IPR023214">
    <property type="entry name" value="HAD_sf"/>
</dbReference>
<dbReference type="EMBL" id="AP019309">
    <property type="protein sequence ID" value="BBH25754.1"/>
    <property type="molecule type" value="Genomic_DNA"/>
</dbReference>
<dbReference type="KEGG" id="ebm:SG0102_06880"/>
<dbReference type="Gene3D" id="3.40.50.1000">
    <property type="entry name" value="HAD superfamily/HAD-like"/>
    <property type="match status" value="1"/>
</dbReference>
<dbReference type="RefSeq" id="WP_125118677.1">
    <property type="nucleotide sequence ID" value="NZ_AP019309.1"/>
</dbReference>
<dbReference type="SUPFAM" id="SSF56784">
    <property type="entry name" value="HAD-like"/>
    <property type="match status" value="1"/>
</dbReference>
<dbReference type="SFLD" id="SFLDS00003">
    <property type="entry name" value="Haloacid_Dehalogenase"/>
    <property type="match status" value="1"/>
</dbReference>
<gene>
    <name evidence="1" type="ORF">SG0102_06880</name>
</gene>
<dbReference type="InterPro" id="IPR000150">
    <property type="entry name" value="Cof"/>
</dbReference>
<dbReference type="AlphaFoldDB" id="A0A3G9JSE4"/>
<dbReference type="InterPro" id="IPR006379">
    <property type="entry name" value="HAD-SF_hydro_IIB"/>
</dbReference>
<name>A0A3G9JSE4_9FIRM</name>
<dbReference type="Gene3D" id="3.30.1240.10">
    <property type="match status" value="1"/>
</dbReference>
<reference evidence="1 2" key="1">
    <citation type="submission" date="2018-11" db="EMBL/GenBank/DDBJ databases">
        <title>Novel Erysipelotrichaceae bacterium isolated from small intestine of a swine.</title>
        <authorList>
            <person name="Kim J.S."/>
            <person name="Choe H."/>
            <person name="Lee Y.R."/>
            <person name="Kim K.M."/>
            <person name="Park D.S."/>
        </authorList>
    </citation>
    <scope>NUCLEOTIDE SEQUENCE [LARGE SCALE GENOMIC DNA]</scope>
    <source>
        <strain evidence="1 2">SG0102</strain>
    </source>
</reference>
<proteinExistence type="predicted"/>
<organism evidence="1 2">
    <name type="scientific">Intestinibaculum porci</name>
    <dbReference type="NCBI Taxonomy" id="2487118"/>
    <lineage>
        <taxon>Bacteria</taxon>
        <taxon>Bacillati</taxon>
        <taxon>Bacillota</taxon>
        <taxon>Erysipelotrichia</taxon>
        <taxon>Erysipelotrichales</taxon>
        <taxon>Erysipelotrichaceae</taxon>
        <taxon>Intestinibaculum</taxon>
    </lineage>
</organism>
<dbReference type="GO" id="GO:0016791">
    <property type="term" value="F:phosphatase activity"/>
    <property type="evidence" value="ECO:0007669"/>
    <property type="project" value="TreeGrafter"/>
</dbReference>
<keyword evidence="2" id="KW-1185">Reference proteome</keyword>
<dbReference type="Pfam" id="PF08282">
    <property type="entry name" value="Hydrolase_3"/>
    <property type="match status" value="1"/>
</dbReference>
<protein>
    <submittedName>
        <fullName evidence="1">Haloacid dehalogenase</fullName>
    </submittedName>
</protein>
<dbReference type="InParanoid" id="A0A3G9JSE4"/>
<dbReference type="PANTHER" id="PTHR10000:SF8">
    <property type="entry name" value="HAD SUPERFAMILY HYDROLASE-LIKE, TYPE 3"/>
    <property type="match status" value="1"/>
</dbReference>
<dbReference type="SFLD" id="SFLDG01140">
    <property type="entry name" value="C2.B:_Phosphomannomutase_and_P"/>
    <property type="match status" value="1"/>
</dbReference>
<dbReference type="GO" id="GO:0005829">
    <property type="term" value="C:cytosol"/>
    <property type="evidence" value="ECO:0007669"/>
    <property type="project" value="TreeGrafter"/>
</dbReference>
<dbReference type="NCBIfam" id="TIGR00099">
    <property type="entry name" value="Cof-subfamily"/>
    <property type="match status" value="1"/>
</dbReference>
<dbReference type="OrthoDB" id="9781413at2"/>
<dbReference type="FunCoup" id="A0A3G9JSE4">
    <property type="interactions" value="82"/>
</dbReference>
<dbReference type="InterPro" id="IPR036412">
    <property type="entry name" value="HAD-like_sf"/>
</dbReference>
<sequence length="277" mass="31041">MDYKLIATDLDETLLNDEHQVCAENMKWINKAVRERGVRIVAATGRGYNQILPELTQIGLNDQPDEYTISYNGAAITENKGFKMISWQGLDFDKMAEIFAFGVKHDVCIHIYANEELFVYHVNDDEYKRLTAQKLACTYFEEPSVDFLKGKRIAKILFENTNTDYLKSLAPLMKDMTEGCVEVSYSSNRYMEFNTLGVNKGTALAILANKLSIPIEQTIAIGDNYNDVAMLKAAGLAVAAGNGVDDVKALCDYTTQADNNEGVVAEAIRKFIYHEDI</sequence>
<dbReference type="GO" id="GO:0000287">
    <property type="term" value="F:magnesium ion binding"/>
    <property type="evidence" value="ECO:0007669"/>
    <property type="project" value="TreeGrafter"/>
</dbReference>
<evidence type="ECO:0000313" key="2">
    <source>
        <dbReference type="Proteomes" id="UP000268059"/>
    </source>
</evidence>
<dbReference type="Proteomes" id="UP000268059">
    <property type="component" value="Chromosome"/>
</dbReference>
<accession>A0A3G9JSE4</accession>
<dbReference type="PANTHER" id="PTHR10000">
    <property type="entry name" value="PHOSPHOSERINE PHOSPHATASE"/>
    <property type="match status" value="1"/>
</dbReference>
<dbReference type="NCBIfam" id="TIGR01484">
    <property type="entry name" value="HAD-SF-IIB"/>
    <property type="match status" value="1"/>
</dbReference>
<dbReference type="CDD" id="cd07516">
    <property type="entry name" value="HAD_Pase"/>
    <property type="match status" value="1"/>
</dbReference>
<evidence type="ECO:0000313" key="1">
    <source>
        <dbReference type="EMBL" id="BBH25754.1"/>
    </source>
</evidence>